<feature type="region of interest" description="Disordered" evidence="1">
    <location>
        <begin position="228"/>
        <end position="258"/>
    </location>
</feature>
<dbReference type="InterPro" id="IPR023213">
    <property type="entry name" value="CAT-like_dom_sf"/>
</dbReference>
<accession>A0A845GGH4</accession>
<dbReference type="GO" id="GO:0044550">
    <property type="term" value="P:secondary metabolite biosynthetic process"/>
    <property type="evidence" value="ECO:0007669"/>
    <property type="project" value="TreeGrafter"/>
</dbReference>
<dbReference type="GO" id="GO:0005737">
    <property type="term" value="C:cytoplasm"/>
    <property type="evidence" value="ECO:0007669"/>
    <property type="project" value="TreeGrafter"/>
</dbReference>
<feature type="non-terminal residue" evidence="3">
    <location>
        <position position="1"/>
    </location>
</feature>
<dbReference type="AlphaFoldDB" id="A0A845GGH4"/>
<dbReference type="PANTHER" id="PTHR45527">
    <property type="entry name" value="NONRIBOSOMAL PEPTIDE SYNTHETASE"/>
    <property type="match status" value="1"/>
</dbReference>
<name>A0A845GGH4_9BURK</name>
<feature type="domain" description="Condensation" evidence="2">
    <location>
        <begin position="13"/>
        <end position="215"/>
    </location>
</feature>
<evidence type="ECO:0000259" key="2">
    <source>
        <dbReference type="Pfam" id="PF00668"/>
    </source>
</evidence>
<dbReference type="RefSeq" id="WP_161100589.1">
    <property type="nucleotide sequence ID" value="NZ_WWCW01000425.1"/>
</dbReference>
<dbReference type="EMBL" id="WWCW01000425">
    <property type="protein sequence ID" value="MYM92108.1"/>
    <property type="molecule type" value="Genomic_DNA"/>
</dbReference>
<dbReference type="SUPFAM" id="SSF52777">
    <property type="entry name" value="CoA-dependent acyltransferases"/>
    <property type="match status" value="1"/>
</dbReference>
<dbReference type="Gene3D" id="3.30.559.30">
    <property type="entry name" value="Nonribosomal peptide synthetase, condensation domain"/>
    <property type="match status" value="1"/>
</dbReference>
<evidence type="ECO:0000256" key="1">
    <source>
        <dbReference type="SAM" id="MobiDB-lite"/>
    </source>
</evidence>
<evidence type="ECO:0000313" key="4">
    <source>
        <dbReference type="Proteomes" id="UP000470302"/>
    </source>
</evidence>
<comment type="caution">
    <text evidence="3">The sequence shown here is derived from an EMBL/GenBank/DDBJ whole genome shotgun (WGS) entry which is preliminary data.</text>
</comment>
<dbReference type="GO" id="GO:0031177">
    <property type="term" value="F:phosphopantetheine binding"/>
    <property type="evidence" value="ECO:0007669"/>
    <property type="project" value="TreeGrafter"/>
</dbReference>
<dbReference type="GO" id="GO:0003824">
    <property type="term" value="F:catalytic activity"/>
    <property type="evidence" value="ECO:0007669"/>
    <property type="project" value="InterPro"/>
</dbReference>
<dbReference type="Gene3D" id="3.30.559.10">
    <property type="entry name" value="Chloramphenicol acetyltransferase-like domain"/>
    <property type="match status" value="1"/>
</dbReference>
<proteinExistence type="predicted"/>
<gene>
    <name evidence="3" type="ORF">GTP91_33700</name>
</gene>
<dbReference type="InterPro" id="IPR001242">
    <property type="entry name" value="Condensation_dom"/>
</dbReference>
<dbReference type="Proteomes" id="UP000470302">
    <property type="component" value="Unassembled WGS sequence"/>
</dbReference>
<dbReference type="GO" id="GO:0043041">
    <property type="term" value="P:amino acid activation for nonribosomal peptide biosynthetic process"/>
    <property type="evidence" value="ECO:0007669"/>
    <property type="project" value="TreeGrafter"/>
</dbReference>
<sequence>RAAQMRSAEWQGDAGQAHAMGAFLRAERRTLAHLVQAAWALLLHRYADTDDVVFGWVVSDRPAALADVEHMVGLMVDTVPMRVQLDGASTARQLLADIAAASVDLAEHAHLPLTEIQRLAGLDAGDALFDTIVVIENLPTRPPGTGAELRVLERRAHWRTSYALSLMAAFEDRLKLQIAYNQRQYAPATVERLLGQLSRLLRLIVDKPGATLAQIVAAAAMDEGLATVHGPATAGRHRRRVGRPGRARPPTADRDPAP</sequence>
<organism evidence="3 4">
    <name type="scientific">Duganella vulcania</name>
    <dbReference type="NCBI Taxonomy" id="2692166"/>
    <lineage>
        <taxon>Bacteria</taxon>
        <taxon>Pseudomonadati</taxon>
        <taxon>Pseudomonadota</taxon>
        <taxon>Betaproteobacteria</taxon>
        <taxon>Burkholderiales</taxon>
        <taxon>Oxalobacteraceae</taxon>
        <taxon>Telluria group</taxon>
        <taxon>Duganella</taxon>
    </lineage>
</organism>
<evidence type="ECO:0000313" key="3">
    <source>
        <dbReference type="EMBL" id="MYM92108.1"/>
    </source>
</evidence>
<dbReference type="Pfam" id="PF00668">
    <property type="entry name" value="Condensation"/>
    <property type="match status" value="1"/>
</dbReference>
<feature type="compositionally biased region" description="Basic residues" evidence="1">
    <location>
        <begin position="235"/>
        <end position="246"/>
    </location>
</feature>
<dbReference type="PANTHER" id="PTHR45527:SF1">
    <property type="entry name" value="FATTY ACID SYNTHASE"/>
    <property type="match status" value="1"/>
</dbReference>
<protein>
    <recommendedName>
        <fullName evidence="2">Condensation domain-containing protein</fullName>
    </recommendedName>
</protein>
<reference evidence="3 4" key="1">
    <citation type="submission" date="2020-01" db="EMBL/GenBank/DDBJ databases">
        <title>Novel species isolated from a subtropical stream in China.</title>
        <authorList>
            <person name="Lu H."/>
        </authorList>
    </citation>
    <scope>NUCLEOTIDE SEQUENCE [LARGE SCALE GENOMIC DNA]</scope>
    <source>
        <strain evidence="3 4">FT82W</strain>
    </source>
</reference>
<feature type="non-terminal residue" evidence="3">
    <location>
        <position position="258"/>
    </location>
</feature>